<feature type="domain" description="ABC transporter" evidence="7">
    <location>
        <begin position="12"/>
        <end position="242"/>
    </location>
</feature>
<keyword evidence="2" id="KW-1003">Cell membrane</keyword>
<keyword evidence="5" id="KW-1278">Translocase</keyword>
<evidence type="ECO:0000256" key="5">
    <source>
        <dbReference type="ARBA" id="ARBA00022967"/>
    </source>
</evidence>
<dbReference type="Pfam" id="PF08402">
    <property type="entry name" value="TOBE_2"/>
    <property type="match status" value="1"/>
</dbReference>
<dbReference type="InterPro" id="IPR050093">
    <property type="entry name" value="ABC_SmlMolc_Importer"/>
</dbReference>
<dbReference type="SUPFAM" id="SSF52540">
    <property type="entry name" value="P-loop containing nucleoside triphosphate hydrolases"/>
    <property type="match status" value="1"/>
</dbReference>
<dbReference type="GO" id="GO:0015417">
    <property type="term" value="F:ABC-type polyamine transporter activity"/>
    <property type="evidence" value="ECO:0007669"/>
    <property type="project" value="InterPro"/>
</dbReference>
<organism evidence="8">
    <name type="scientific">hydrothermal vent metagenome</name>
    <dbReference type="NCBI Taxonomy" id="652676"/>
    <lineage>
        <taxon>unclassified sequences</taxon>
        <taxon>metagenomes</taxon>
        <taxon>ecological metagenomes</taxon>
    </lineage>
</organism>
<dbReference type="PROSITE" id="PS00211">
    <property type="entry name" value="ABC_TRANSPORTER_1"/>
    <property type="match status" value="1"/>
</dbReference>
<dbReference type="PROSITE" id="PS50893">
    <property type="entry name" value="ABC_TRANSPORTER_2"/>
    <property type="match status" value="1"/>
</dbReference>
<protein>
    <submittedName>
        <fullName evidence="8">Putrescine transport ATP-binding protein PotA (TC 3.A.1.11.1)</fullName>
    </submittedName>
</protein>
<dbReference type="GO" id="GO:0005524">
    <property type="term" value="F:ATP binding"/>
    <property type="evidence" value="ECO:0007669"/>
    <property type="project" value="UniProtKB-KW"/>
</dbReference>
<evidence type="ECO:0000256" key="3">
    <source>
        <dbReference type="ARBA" id="ARBA00022741"/>
    </source>
</evidence>
<dbReference type="InterPro" id="IPR003593">
    <property type="entry name" value="AAA+_ATPase"/>
</dbReference>
<dbReference type="PANTHER" id="PTHR42781">
    <property type="entry name" value="SPERMIDINE/PUTRESCINE IMPORT ATP-BINDING PROTEIN POTA"/>
    <property type="match status" value="1"/>
</dbReference>
<sequence>MADAHQINALPITIRGLTKTYGPVFALDHVDLDVRSGEFLTLLGPSGSGKTTLLMVLAGFTRPDHGSALFGDDEMIRMQPHKREVGMVFQNYALFPHMTVAGNIGFPLKLRNVNKEALRQRVDSALETVQLEGFGGRQIDQLSGGQMQRVALARAIVFEPRILLMDEPLSALDKKLREHMQIELRHLHEKLGMTTVYVTHDQREALTMSDRIAVINEGKLMQLDSPRRIYDQPANPFVANFIGESTLLPVEHSDGHVSYAGTPINISGSESKDGRLLMLRPERLVLLKPGEEADYNIFHGIVKDVVYQGESFLLYVTLMDGANVAVRSVSQRGLLAAVPEVGAQVTLGLHPDETVLIPEDES</sequence>
<accession>A0A160TQU4</accession>
<proteinExistence type="predicted"/>
<dbReference type="EMBL" id="CZRL01000041">
    <property type="protein sequence ID" value="CUS50844.1"/>
    <property type="molecule type" value="Genomic_DNA"/>
</dbReference>
<keyword evidence="6" id="KW-0472">Membrane</keyword>
<evidence type="ECO:0000313" key="8">
    <source>
        <dbReference type="EMBL" id="CUS50844.1"/>
    </source>
</evidence>
<dbReference type="GO" id="GO:0016887">
    <property type="term" value="F:ATP hydrolysis activity"/>
    <property type="evidence" value="ECO:0007669"/>
    <property type="project" value="InterPro"/>
</dbReference>
<keyword evidence="3" id="KW-0547">Nucleotide-binding</keyword>
<evidence type="ECO:0000256" key="4">
    <source>
        <dbReference type="ARBA" id="ARBA00022840"/>
    </source>
</evidence>
<dbReference type="InterPro" id="IPR005893">
    <property type="entry name" value="PotA-like"/>
</dbReference>
<dbReference type="InterPro" id="IPR013611">
    <property type="entry name" value="Transp-assoc_OB_typ2"/>
</dbReference>
<dbReference type="NCBIfam" id="TIGR01187">
    <property type="entry name" value="potA"/>
    <property type="match status" value="1"/>
</dbReference>
<gene>
    <name evidence="8" type="ORF">MGWOODY_XGa539</name>
</gene>
<keyword evidence="1" id="KW-0813">Transport</keyword>
<dbReference type="Pfam" id="PF00005">
    <property type="entry name" value="ABC_tran"/>
    <property type="match status" value="1"/>
</dbReference>
<evidence type="ECO:0000259" key="7">
    <source>
        <dbReference type="PROSITE" id="PS50893"/>
    </source>
</evidence>
<dbReference type="GO" id="GO:0043190">
    <property type="term" value="C:ATP-binding cassette (ABC) transporter complex"/>
    <property type="evidence" value="ECO:0007669"/>
    <property type="project" value="InterPro"/>
</dbReference>
<evidence type="ECO:0000256" key="1">
    <source>
        <dbReference type="ARBA" id="ARBA00022448"/>
    </source>
</evidence>
<dbReference type="SUPFAM" id="SSF50331">
    <property type="entry name" value="MOP-like"/>
    <property type="match status" value="1"/>
</dbReference>
<dbReference type="InterPro" id="IPR017871">
    <property type="entry name" value="ABC_transporter-like_CS"/>
</dbReference>
<dbReference type="FunFam" id="3.40.50.300:FF:000133">
    <property type="entry name" value="Spermidine/putrescine import ATP-binding protein PotA"/>
    <property type="match status" value="1"/>
</dbReference>
<name>A0A160TQU4_9ZZZZ</name>
<reference evidence="8" key="1">
    <citation type="submission" date="2015-10" db="EMBL/GenBank/DDBJ databases">
        <authorList>
            <person name="Gilbert D.G."/>
        </authorList>
    </citation>
    <scope>NUCLEOTIDE SEQUENCE</scope>
</reference>
<dbReference type="InterPro" id="IPR027417">
    <property type="entry name" value="P-loop_NTPase"/>
</dbReference>
<dbReference type="InterPro" id="IPR008995">
    <property type="entry name" value="Mo/tungstate-bd_C_term_dom"/>
</dbReference>
<evidence type="ECO:0000256" key="6">
    <source>
        <dbReference type="ARBA" id="ARBA00023136"/>
    </source>
</evidence>
<dbReference type="SMART" id="SM00382">
    <property type="entry name" value="AAA"/>
    <property type="match status" value="1"/>
</dbReference>
<dbReference type="InterPro" id="IPR003439">
    <property type="entry name" value="ABC_transporter-like_ATP-bd"/>
</dbReference>
<keyword evidence="4 8" id="KW-0067">ATP-binding</keyword>
<dbReference type="AlphaFoldDB" id="A0A160TQU4"/>
<dbReference type="Gene3D" id="3.40.50.300">
    <property type="entry name" value="P-loop containing nucleotide triphosphate hydrolases"/>
    <property type="match status" value="1"/>
</dbReference>
<dbReference type="PANTHER" id="PTHR42781:SF4">
    <property type="entry name" value="SPERMIDINE_PUTRESCINE IMPORT ATP-BINDING PROTEIN POTA"/>
    <property type="match status" value="1"/>
</dbReference>
<evidence type="ECO:0000256" key="2">
    <source>
        <dbReference type="ARBA" id="ARBA00022475"/>
    </source>
</evidence>